<protein>
    <submittedName>
        <fullName evidence="2">Uncharacterized protein</fullName>
    </submittedName>
</protein>
<feature type="region of interest" description="Disordered" evidence="1">
    <location>
        <begin position="129"/>
        <end position="160"/>
    </location>
</feature>
<accession>A0A182T2N7</accession>
<feature type="compositionally biased region" description="Low complexity" evidence="1">
    <location>
        <begin position="398"/>
        <end position="409"/>
    </location>
</feature>
<organism evidence="2 3">
    <name type="scientific">Anopheles maculatus</name>
    <dbReference type="NCBI Taxonomy" id="74869"/>
    <lineage>
        <taxon>Eukaryota</taxon>
        <taxon>Metazoa</taxon>
        <taxon>Ecdysozoa</taxon>
        <taxon>Arthropoda</taxon>
        <taxon>Hexapoda</taxon>
        <taxon>Insecta</taxon>
        <taxon>Pterygota</taxon>
        <taxon>Neoptera</taxon>
        <taxon>Endopterygota</taxon>
        <taxon>Diptera</taxon>
        <taxon>Nematocera</taxon>
        <taxon>Culicoidea</taxon>
        <taxon>Culicidae</taxon>
        <taxon>Anophelinae</taxon>
        <taxon>Anopheles</taxon>
        <taxon>Anopheles maculatus group</taxon>
    </lineage>
</organism>
<feature type="compositionally biased region" description="Polar residues" evidence="1">
    <location>
        <begin position="285"/>
        <end position="306"/>
    </location>
</feature>
<dbReference type="Proteomes" id="UP000075901">
    <property type="component" value="Unassembled WGS sequence"/>
</dbReference>
<sequence length="464" mass="50897">PEDKVDIVESIATKEAGPIPGLDLNLNSFNEKMREKKIPYSKPIPRNFQAQWNESSKLDDHATTADEIKEVISQIVDNGPAAPKKPLPTAISLYERTVAVIPDSPLEQAISEGTEALNRFIEHGGIPELHDIFPPIAEPDPSANGGNDGEQPPKPPAKRARVDVEPKFFYGPLPFIVDPPEQSRDSIHSAQEDVAAGSRSKDDPTFDPKLPSLLQLDVNPPIPVEFNTSDPVDIGANRNSWKGREREKHREKRDLEEDKKIWKEYNDRNWDEEDNDDSVMIVEPPSSSSAMRSDTPLSQNTNSNGQWMPEYDNDLPPGPPPGMHGMAPWQMPNNGNAGGAGMPPFGGFGDDDGGRSMDAFNLQRPPPPIPGGPPPPFGNLNPNPFAMMSGGPNEDDGGFPNNNHNAGGNHRNEFNRNDDWMRNDGGGGNHRGGNHRNRGGGGRDFRDDRGGGGRRDRGFGRRRN</sequence>
<evidence type="ECO:0000313" key="3">
    <source>
        <dbReference type="Proteomes" id="UP000075901"/>
    </source>
</evidence>
<dbReference type="EnsemblMetazoa" id="AMAM018390-RA">
    <property type="protein sequence ID" value="AMAM018390-PA"/>
    <property type="gene ID" value="AMAM018390"/>
</dbReference>
<proteinExistence type="predicted"/>
<reference evidence="2" key="2">
    <citation type="submission" date="2020-05" db="UniProtKB">
        <authorList>
            <consortium name="EnsemblMetazoa"/>
        </authorList>
    </citation>
    <scope>IDENTIFICATION</scope>
    <source>
        <strain evidence="2">maculatus3</strain>
    </source>
</reference>
<reference evidence="3" key="1">
    <citation type="submission" date="2013-09" db="EMBL/GenBank/DDBJ databases">
        <title>The Genome Sequence of Anopheles maculatus species B.</title>
        <authorList>
            <consortium name="The Broad Institute Genomics Platform"/>
            <person name="Neafsey D.E."/>
            <person name="Besansky N."/>
            <person name="Howell P."/>
            <person name="Walton C."/>
            <person name="Young S.K."/>
            <person name="Zeng Q."/>
            <person name="Gargeya S."/>
            <person name="Fitzgerald M."/>
            <person name="Haas B."/>
            <person name="Abouelleil A."/>
            <person name="Allen A.W."/>
            <person name="Alvarado L."/>
            <person name="Arachchi H.M."/>
            <person name="Berlin A.M."/>
            <person name="Chapman S.B."/>
            <person name="Gainer-Dewar J."/>
            <person name="Goldberg J."/>
            <person name="Griggs A."/>
            <person name="Gujja S."/>
            <person name="Hansen M."/>
            <person name="Howarth C."/>
            <person name="Imamovic A."/>
            <person name="Ireland A."/>
            <person name="Larimer J."/>
            <person name="McCowan C."/>
            <person name="Murphy C."/>
            <person name="Pearson M."/>
            <person name="Poon T.W."/>
            <person name="Priest M."/>
            <person name="Roberts A."/>
            <person name="Saif S."/>
            <person name="Shea T."/>
            <person name="Sisk P."/>
            <person name="Sykes S."/>
            <person name="Wortman J."/>
            <person name="Nusbaum C."/>
            <person name="Birren B."/>
        </authorList>
    </citation>
    <scope>NUCLEOTIDE SEQUENCE [LARGE SCALE GENOMIC DNA]</scope>
    <source>
        <strain evidence="3">maculatus3</strain>
    </source>
</reference>
<feature type="compositionally biased region" description="Basic and acidic residues" evidence="1">
    <location>
        <begin position="410"/>
        <end position="422"/>
    </location>
</feature>
<keyword evidence="3" id="KW-1185">Reference proteome</keyword>
<feature type="compositionally biased region" description="Gly residues" evidence="1">
    <location>
        <begin position="336"/>
        <end position="348"/>
    </location>
</feature>
<feature type="compositionally biased region" description="Pro residues" evidence="1">
    <location>
        <begin position="364"/>
        <end position="377"/>
    </location>
</feature>
<feature type="compositionally biased region" description="Basic and acidic residues" evidence="1">
    <location>
        <begin position="181"/>
        <end position="191"/>
    </location>
</feature>
<evidence type="ECO:0000256" key="1">
    <source>
        <dbReference type="SAM" id="MobiDB-lite"/>
    </source>
</evidence>
<feature type="compositionally biased region" description="Basic and acidic residues" evidence="1">
    <location>
        <begin position="242"/>
        <end position="258"/>
    </location>
</feature>
<evidence type="ECO:0000313" key="2">
    <source>
        <dbReference type="EnsemblMetazoa" id="AMAM018390-PA"/>
    </source>
</evidence>
<dbReference type="AlphaFoldDB" id="A0A182T2N7"/>
<dbReference type="VEuPathDB" id="VectorBase:AMAM018390"/>
<feature type="region of interest" description="Disordered" evidence="1">
    <location>
        <begin position="285"/>
        <end position="464"/>
    </location>
</feature>
<feature type="compositionally biased region" description="Basic and acidic residues" evidence="1">
    <location>
        <begin position="441"/>
        <end position="464"/>
    </location>
</feature>
<feature type="region of interest" description="Disordered" evidence="1">
    <location>
        <begin position="179"/>
        <end position="258"/>
    </location>
</feature>
<name>A0A182T2N7_9DIPT</name>